<dbReference type="EMBL" id="UZAU01000649">
    <property type="status" value="NOT_ANNOTATED_CDS"/>
    <property type="molecule type" value="Genomic_DNA"/>
</dbReference>
<dbReference type="OMA" id="ITREWRI"/>
<dbReference type="EnsemblPlants" id="evm.model.07.851">
    <property type="protein sequence ID" value="cds.evm.model.07.851"/>
    <property type="gene ID" value="evm.TU.07.851"/>
</dbReference>
<dbReference type="InterPro" id="IPR043502">
    <property type="entry name" value="DNA/RNA_pol_sf"/>
</dbReference>
<evidence type="ECO:0000313" key="2">
    <source>
        <dbReference type="EnsemblPlants" id="cds.evm.model.07.851"/>
    </source>
</evidence>
<reference evidence="2" key="2">
    <citation type="submission" date="2021-03" db="UniProtKB">
        <authorList>
            <consortium name="EnsemblPlants"/>
        </authorList>
    </citation>
    <scope>IDENTIFICATION</scope>
</reference>
<dbReference type="InterPro" id="IPR026960">
    <property type="entry name" value="RVT-Znf"/>
</dbReference>
<name>A0A803Q6R3_CANSA</name>
<accession>A0A803Q6R3</accession>
<keyword evidence="3" id="KW-1185">Reference proteome</keyword>
<dbReference type="Pfam" id="PF00078">
    <property type="entry name" value="RVT_1"/>
    <property type="match status" value="1"/>
</dbReference>
<dbReference type="Proteomes" id="UP000596661">
    <property type="component" value="Chromosome 7"/>
</dbReference>
<feature type="domain" description="Reverse transcriptase" evidence="1">
    <location>
        <begin position="1"/>
        <end position="200"/>
    </location>
</feature>
<dbReference type="PANTHER" id="PTHR33116">
    <property type="entry name" value="REVERSE TRANSCRIPTASE ZINC-BINDING DOMAIN-CONTAINING PROTEIN-RELATED-RELATED"/>
    <property type="match status" value="1"/>
</dbReference>
<dbReference type="InterPro" id="IPR000477">
    <property type="entry name" value="RT_dom"/>
</dbReference>
<dbReference type="PANTHER" id="PTHR33116:SF86">
    <property type="entry name" value="REVERSE TRANSCRIPTASE DOMAIN-CONTAINING PROTEIN"/>
    <property type="match status" value="1"/>
</dbReference>
<dbReference type="SUPFAM" id="SSF56672">
    <property type="entry name" value="DNA/RNA polymerases"/>
    <property type="match status" value="1"/>
</dbReference>
<organism evidence="2 3">
    <name type="scientific">Cannabis sativa</name>
    <name type="common">Hemp</name>
    <name type="synonym">Marijuana</name>
    <dbReference type="NCBI Taxonomy" id="3483"/>
    <lineage>
        <taxon>Eukaryota</taxon>
        <taxon>Viridiplantae</taxon>
        <taxon>Streptophyta</taxon>
        <taxon>Embryophyta</taxon>
        <taxon>Tracheophyta</taxon>
        <taxon>Spermatophyta</taxon>
        <taxon>Magnoliopsida</taxon>
        <taxon>eudicotyledons</taxon>
        <taxon>Gunneridae</taxon>
        <taxon>Pentapetalae</taxon>
        <taxon>rosids</taxon>
        <taxon>fabids</taxon>
        <taxon>Rosales</taxon>
        <taxon>Cannabaceae</taxon>
        <taxon>Cannabis</taxon>
    </lineage>
</organism>
<evidence type="ECO:0000259" key="1">
    <source>
        <dbReference type="PROSITE" id="PS50878"/>
    </source>
</evidence>
<protein>
    <recommendedName>
        <fullName evidence="1">Reverse transcriptase domain-containing protein</fullName>
    </recommendedName>
</protein>
<evidence type="ECO:0000313" key="3">
    <source>
        <dbReference type="Proteomes" id="UP000596661"/>
    </source>
</evidence>
<sequence>MPLHALNKIKGRKGFMAIKTDMHKAYDRLEWEFLMRVLKANGFNDKFCKMIIQCVSTVSFSILLNGAPLKPFYPGRGLRQGDPLSPYLFILCSEVLSKLMIRSEARRQLSGIKIGKDSQPISHLFYADDVIFFCRANMEESEHLKTCFETYERWSGQQINRRKSGIVFSPKVKEDEKELVHGILNIQQLDRKEKYLGNPFFYSAKKREDFNFLKEKILARLEGWKAKQLSTAGRHTLISSVLQSIPCYTMSTIKIPVSICSELDSILARFWWKGSSQQGERYHAWKSWADCCQPKRNGGLGFRKFKDVNMALLAKMAWYLLEGENSSKAWVNILTTKYCKVQDFWSVEANQNDSKVWRGILMNRDLCVKNTGFLVGDGKIDIWTKPWVPRYSPEEVRQAFSYNVTHAFTSVADLFIPGTQSWNVQLIRQCFSSEVAEAILKIRPMYGSRDTMFWQGSTNGRFSVKSAYWGAQNHRFQPEKKVWKDLWKLKIHARQKMLLWRILNGCLPLKNRLGYVQESDKARVFCGLQTENDVHLFRDCHFARCLWFTSPWGVLNGNLCTLNFEEWFMWMLESKIEELILFGACVIEHIWQCRNNLIFKGCNPNLDQSIKLLKQRFKEFSLVLLQHSYSAVSNTSTLDSQVCWDVRLRVDASVQEGRAGLCAVQIQNVQEEGFVIPQIFFV</sequence>
<dbReference type="AlphaFoldDB" id="A0A803Q6R3"/>
<dbReference type="PROSITE" id="PS50878">
    <property type="entry name" value="RT_POL"/>
    <property type="match status" value="1"/>
</dbReference>
<proteinExistence type="predicted"/>
<dbReference type="Gramene" id="evm.model.07.851">
    <property type="protein sequence ID" value="cds.evm.model.07.851"/>
    <property type="gene ID" value="evm.TU.07.851"/>
</dbReference>
<reference evidence="2" key="1">
    <citation type="submission" date="2018-11" db="EMBL/GenBank/DDBJ databases">
        <authorList>
            <person name="Grassa J C."/>
        </authorList>
    </citation>
    <scope>NUCLEOTIDE SEQUENCE [LARGE SCALE GENOMIC DNA]</scope>
</reference>
<dbReference type="Pfam" id="PF13966">
    <property type="entry name" value="zf-RVT"/>
    <property type="match status" value="1"/>
</dbReference>